<dbReference type="Gene3D" id="3.30.980.10">
    <property type="entry name" value="Threonyl-trna Synthetase, Chain A, domain 2"/>
    <property type="match status" value="1"/>
</dbReference>
<proteinExistence type="predicted"/>
<dbReference type="Proteomes" id="UP000823485">
    <property type="component" value="Unassembled WGS sequence"/>
</dbReference>
<comment type="caution">
    <text evidence="6">The sequence shown here is derived from an EMBL/GenBank/DDBJ whole genome shotgun (WGS) entry which is preliminary data.</text>
</comment>
<feature type="domain" description="Alanyl-transfer RNA synthetases family profile" evidence="5">
    <location>
        <begin position="1"/>
        <end position="234"/>
    </location>
</feature>
<keyword evidence="7" id="KW-1185">Reference proteome</keyword>
<dbReference type="PROSITE" id="PS50860">
    <property type="entry name" value="AA_TRNA_LIGASE_II_ALA"/>
    <property type="match status" value="1"/>
</dbReference>
<dbReference type="InterPro" id="IPR051335">
    <property type="entry name" value="Alanyl-tRNA_Editing_Enzymes"/>
</dbReference>
<dbReference type="InterPro" id="IPR009000">
    <property type="entry name" value="Transl_B-barrel_sf"/>
</dbReference>
<dbReference type="RefSeq" id="WP_205178340.1">
    <property type="nucleotide sequence ID" value="NZ_JAFBFH010000002.1"/>
</dbReference>
<dbReference type="GO" id="GO:0004813">
    <property type="term" value="F:alanine-tRNA ligase activity"/>
    <property type="evidence" value="ECO:0007669"/>
    <property type="project" value="UniProtKB-EC"/>
</dbReference>
<dbReference type="InterPro" id="IPR012947">
    <property type="entry name" value="tRNA_SAD"/>
</dbReference>
<evidence type="ECO:0000256" key="2">
    <source>
        <dbReference type="ARBA" id="ARBA00004496"/>
    </source>
</evidence>
<dbReference type="InterPro" id="IPR018163">
    <property type="entry name" value="Thr/Ala-tRNA-synth_IIc_edit"/>
</dbReference>
<dbReference type="Pfam" id="PF01411">
    <property type="entry name" value="tRNA-synt_2c"/>
    <property type="match status" value="1"/>
</dbReference>
<keyword evidence="4" id="KW-0862">Zinc</keyword>
<dbReference type="Gene3D" id="2.40.30.130">
    <property type="match status" value="1"/>
</dbReference>
<dbReference type="SUPFAM" id="SSF50447">
    <property type="entry name" value="Translation proteins"/>
    <property type="match status" value="1"/>
</dbReference>
<keyword evidence="3" id="KW-0479">Metal-binding</keyword>
<evidence type="ECO:0000256" key="4">
    <source>
        <dbReference type="ARBA" id="ARBA00022833"/>
    </source>
</evidence>
<protein>
    <submittedName>
        <fullName evidence="6">Alanyl-tRNA synthetase/misacylated tRNA(Ala) deacylase</fullName>
        <ecNumber evidence="6">3.1.1.-</ecNumber>
        <ecNumber evidence="6">6.1.1.7</ecNumber>
    </submittedName>
</protein>
<evidence type="ECO:0000256" key="1">
    <source>
        <dbReference type="ARBA" id="ARBA00001947"/>
    </source>
</evidence>
<keyword evidence="6" id="KW-0378">Hydrolase</keyword>
<sequence length="238" mass="27307">MAVELYVENSFLKECQANIVSMDGRFVSFNQTIFYPGGGGQPCDKGLMQQEGQAYKVVNIRKENGEIVHELDRPLQSRSSPVIMKIDWPWRFRNMRYHTLLHVIAGYIYQHYKALATSSHIEKEYARIELAFPADVIETVPFEQLDQSLKNVLAQPHDVHTTIISRKEEEKKEGAIKTVINLLPQQLHKIRIVQIDNIDEQACGGTHVKNTKDIGDFSIIKIQNKGPKKKRIKVKLID</sequence>
<dbReference type="SMART" id="SM00863">
    <property type="entry name" value="tRNA_SAD"/>
    <property type="match status" value="1"/>
</dbReference>
<dbReference type="GO" id="GO:0016787">
    <property type="term" value="F:hydrolase activity"/>
    <property type="evidence" value="ECO:0007669"/>
    <property type="project" value="UniProtKB-KW"/>
</dbReference>
<evidence type="ECO:0000259" key="5">
    <source>
        <dbReference type="PROSITE" id="PS50860"/>
    </source>
</evidence>
<evidence type="ECO:0000313" key="6">
    <source>
        <dbReference type="EMBL" id="MBM7713510.1"/>
    </source>
</evidence>
<dbReference type="PANTHER" id="PTHR43462:SF1">
    <property type="entry name" value="ALANYL-TRNA EDITING PROTEIN AARSD1"/>
    <property type="match status" value="1"/>
</dbReference>
<dbReference type="InterPro" id="IPR018165">
    <property type="entry name" value="Ala-tRNA-synth_IIc_core"/>
</dbReference>
<gene>
    <name evidence="6" type="ORF">JOC94_000478</name>
</gene>
<evidence type="ECO:0000313" key="7">
    <source>
        <dbReference type="Proteomes" id="UP000823485"/>
    </source>
</evidence>
<dbReference type="PANTHER" id="PTHR43462">
    <property type="entry name" value="ALANYL-TRNA EDITING PROTEIN"/>
    <property type="match status" value="1"/>
</dbReference>
<organism evidence="6 7">
    <name type="scientific">Siminovitchia thermophila</name>
    <dbReference type="NCBI Taxonomy" id="1245522"/>
    <lineage>
        <taxon>Bacteria</taxon>
        <taxon>Bacillati</taxon>
        <taxon>Bacillota</taxon>
        <taxon>Bacilli</taxon>
        <taxon>Bacillales</taxon>
        <taxon>Bacillaceae</taxon>
        <taxon>Siminovitchia</taxon>
    </lineage>
</organism>
<keyword evidence="6" id="KW-0436">Ligase</keyword>
<accession>A0ABS2R294</accession>
<name>A0ABS2R294_9BACI</name>
<comment type="cofactor">
    <cofactor evidence="1">
        <name>Zn(2+)</name>
        <dbReference type="ChEBI" id="CHEBI:29105"/>
    </cofactor>
</comment>
<dbReference type="Pfam" id="PF07973">
    <property type="entry name" value="tRNA_SAD"/>
    <property type="match status" value="1"/>
</dbReference>
<dbReference type="EC" id="3.1.1.-" evidence="6"/>
<dbReference type="EC" id="6.1.1.7" evidence="6"/>
<comment type="subcellular location">
    <subcellularLocation>
        <location evidence="2">Cytoplasm</location>
    </subcellularLocation>
</comment>
<dbReference type="SUPFAM" id="SSF55186">
    <property type="entry name" value="ThrRS/AlaRS common domain"/>
    <property type="match status" value="1"/>
</dbReference>
<evidence type="ECO:0000256" key="3">
    <source>
        <dbReference type="ARBA" id="ARBA00022723"/>
    </source>
</evidence>
<reference evidence="6 7" key="1">
    <citation type="submission" date="2021-01" db="EMBL/GenBank/DDBJ databases">
        <title>Genomic Encyclopedia of Type Strains, Phase IV (KMG-IV): sequencing the most valuable type-strain genomes for metagenomic binning, comparative biology and taxonomic classification.</title>
        <authorList>
            <person name="Goeker M."/>
        </authorList>
    </citation>
    <scope>NUCLEOTIDE SEQUENCE [LARGE SCALE GENOMIC DNA]</scope>
    <source>
        <strain evidence="6 7">DSM 105453</strain>
    </source>
</reference>
<dbReference type="EMBL" id="JAFBFH010000002">
    <property type="protein sequence ID" value="MBM7713510.1"/>
    <property type="molecule type" value="Genomic_DNA"/>
</dbReference>
<dbReference type="InterPro" id="IPR018164">
    <property type="entry name" value="Ala-tRNA-synth_IIc_N"/>
</dbReference>